<organism evidence="2">
    <name type="scientific">Gymnodinialimonas phycosphaerae</name>
    <dbReference type="NCBI Taxonomy" id="2841589"/>
    <lineage>
        <taxon>Bacteria</taxon>
        <taxon>Pseudomonadati</taxon>
        <taxon>Pseudomonadota</taxon>
        <taxon>Alphaproteobacteria</taxon>
        <taxon>Rhodobacterales</taxon>
        <taxon>Paracoccaceae</taxon>
        <taxon>Gymnodinialimonas</taxon>
    </lineage>
</organism>
<dbReference type="InterPro" id="IPR001466">
    <property type="entry name" value="Beta-lactam-related"/>
</dbReference>
<dbReference type="Gene3D" id="3.40.710.10">
    <property type="entry name" value="DD-peptidase/beta-lactamase superfamily"/>
    <property type="match status" value="1"/>
</dbReference>
<feature type="domain" description="Beta-lactamase-related" evidence="1">
    <location>
        <begin position="10"/>
        <end position="323"/>
    </location>
</feature>
<evidence type="ECO:0000259" key="1">
    <source>
        <dbReference type="Pfam" id="PF00144"/>
    </source>
</evidence>
<dbReference type="Pfam" id="PF00144">
    <property type="entry name" value="Beta-lactamase"/>
    <property type="match status" value="1"/>
</dbReference>
<dbReference type="Proteomes" id="UP000693972">
    <property type="component" value="Unassembled WGS sequence"/>
</dbReference>
<name>A0A975TVY6_9RHOB</name>
<sequence>MTTLNHDLQKLIDAEASTANTHSLLLAVQSGDRRVDFKGSAGAAADARFFIASVTKMFTATLILQLKDQGLIDLDTTAQSILSQYDLSDLHVVKGRAYGPQLTIRHLLHQTSGLADYYEGDVAIAIKQGHDQAYDLNDVLRMSKALPPLAAPGRGRSYYSDTNWQLLGAIIETVTGRPFGDVVQTQICAPLGLKHTSVHGPDQPAPLTLYNRSRPLHLPLSLSSMGPDGGIVSTLDDMLVFLRAYMGNALFDPRHEADVRAFNKLFFPLQYGFGLMRFKLPRWLNLFRETPELIGHSGASGSFAFHAPKEDIFLTGTFNQVDAPKRPFALMMKVMHWLQRHGDRT</sequence>
<dbReference type="EMBL" id="CP078073">
    <property type="protein sequence ID" value="QXL88709.1"/>
    <property type="molecule type" value="Genomic_DNA"/>
</dbReference>
<accession>A0A975TVY6</accession>
<evidence type="ECO:0000313" key="2">
    <source>
        <dbReference type="EMBL" id="QXL88709.1"/>
    </source>
</evidence>
<dbReference type="InterPro" id="IPR012338">
    <property type="entry name" value="Beta-lactam/transpept-like"/>
</dbReference>
<evidence type="ECO:0000313" key="3">
    <source>
        <dbReference type="Proteomes" id="UP000693972"/>
    </source>
</evidence>
<dbReference type="SUPFAM" id="SSF56601">
    <property type="entry name" value="beta-lactamase/transpeptidase-like"/>
    <property type="match status" value="1"/>
</dbReference>
<reference evidence="2 3" key="1">
    <citation type="submission" date="2021-07" db="EMBL/GenBank/DDBJ databases">
        <title>Karlodiniumbacter phycospheric gen. nov., sp. nov., a phycosphere bacterium isolated from karlodinium veneficum.</title>
        <authorList>
            <person name="Peng Y."/>
            <person name="Jiang L."/>
            <person name="Lee J."/>
        </authorList>
    </citation>
    <scope>NUCLEOTIDE SEQUENCE</scope>
    <source>
        <strain evidence="2 3">N5</strain>
    </source>
</reference>
<dbReference type="RefSeq" id="WP_257891774.1">
    <property type="nucleotide sequence ID" value="NZ_JAIMBW010000001.1"/>
</dbReference>
<dbReference type="EMBL" id="JAIMBW010000001">
    <property type="protein sequence ID" value="MBY4891941.1"/>
    <property type="molecule type" value="Genomic_DNA"/>
</dbReference>
<keyword evidence="3" id="KW-1185">Reference proteome</keyword>
<dbReference type="InterPro" id="IPR050491">
    <property type="entry name" value="AmpC-like"/>
</dbReference>
<dbReference type="AlphaFoldDB" id="A0A975TVY6"/>
<dbReference type="PANTHER" id="PTHR46825:SF7">
    <property type="entry name" value="D-ALANYL-D-ALANINE CARBOXYPEPTIDASE"/>
    <property type="match status" value="1"/>
</dbReference>
<dbReference type="PANTHER" id="PTHR46825">
    <property type="entry name" value="D-ALANYL-D-ALANINE-CARBOXYPEPTIDASE/ENDOPEPTIDASE AMPH"/>
    <property type="match status" value="1"/>
</dbReference>
<gene>
    <name evidence="2" type="ORF">KUL25_04085</name>
</gene>
<proteinExistence type="predicted"/>
<protein>
    <submittedName>
        <fullName evidence="2">Beta-lactamase family protein</fullName>
    </submittedName>
</protein>